<feature type="domain" description="PPIase FKBP-type" evidence="9">
    <location>
        <begin position="51"/>
        <end position="137"/>
    </location>
</feature>
<dbReference type="GO" id="GO:0005783">
    <property type="term" value="C:endoplasmic reticulum"/>
    <property type="evidence" value="ECO:0007669"/>
    <property type="project" value="TreeGrafter"/>
</dbReference>
<feature type="domain" description="PPIase FKBP-type" evidence="9">
    <location>
        <begin position="170"/>
        <end position="258"/>
    </location>
</feature>
<name>A0A7E4UL33_PANRE</name>
<keyword evidence="5 6" id="KW-0413">Isomerase</keyword>
<feature type="chain" id="PRO_5028803439" description="peptidylprolyl isomerase" evidence="8">
    <location>
        <begin position="17"/>
        <end position="282"/>
    </location>
</feature>
<evidence type="ECO:0000256" key="1">
    <source>
        <dbReference type="ARBA" id="ARBA00000971"/>
    </source>
</evidence>
<proteinExistence type="predicted"/>
<feature type="signal peptide" evidence="8">
    <location>
        <begin position="1"/>
        <end position="16"/>
    </location>
</feature>
<reference evidence="10" key="1">
    <citation type="journal article" date="2013" name="Genetics">
        <title>The draft genome and transcriptome of Panagrellus redivivus are shaped by the harsh demands of a free-living lifestyle.</title>
        <authorList>
            <person name="Srinivasan J."/>
            <person name="Dillman A.R."/>
            <person name="Macchietto M.G."/>
            <person name="Heikkinen L."/>
            <person name="Lakso M."/>
            <person name="Fracchia K.M."/>
            <person name="Antoshechkin I."/>
            <person name="Mortazavi A."/>
            <person name="Wong G."/>
            <person name="Sternberg P.W."/>
        </authorList>
    </citation>
    <scope>NUCLEOTIDE SEQUENCE [LARGE SCALE GENOMIC DNA]</scope>
    <source>
        <strain evidence="10">MT8872</strain>
    </source>
</reference>
<organism evidence="10 11">
    <name type="scientific">Panagrellus redivivus</name>
    <name type="common">Microworm</name>
    <dbReference type="NCBI Taxonomy" id="6233"/>
    <lineage>
        <taxon>Eukaryota</taxon>
        <taxon>Metazoa</taxon>
        <taxon>Ecdysozoa</taxon>
        <taxon>Nematoda</taxon>
        <taxon>Chromadorea</taxon>
        <taxon>Rhabditida</taxon>
        <taxon>Tylenchina</taxon>
        <taxon>Panagrolaimomorpha</taxon>
        <taxon>Panagrolaimoidea</taxon>
        <taxon>Panagrolaimidae</taxon>
        <taxon>Panagrellus</taxon>
    </lineage>
</organism>
<evidence type="ECO:0000256" key="2">
    <source>
        <dbReference type="ARBA" id="ARBA00013194"/>
    </source>
</evidence>
<dbReference type="GO" id="GO:0003755">
    <property type="term" value="F:peptidyl-prolyl cis-trans isomerase activity"/>
    <property type="evidence" value="ECO:0007669"/>
    <property type="project" value="UniProtKB-KW"/>
</dbReference>
<feature type="region of interest" description="Disordered" evidence="7">
    <location>
        <begin position="263"/>
        <end position="282"/>
    </location>
</feature>
<evidence type="ECO:0000256" key="3">
    <source>
        <dbReference type="ARBA" id="ARBA00022737"/>
    </source>
</evidence>
<dbReference type="EC" id="5.2.1.8" evidence="2 6"/>
<evidence type="ECO:0000256" key="8">
    <source>
        <dbReference type="SAM" id="SignalP"/>
    </source>
</evidence>
<evidence type="ECO:0000256" key="7">
    <source>
        <dbReference type="SAM" id="MobiDB-lite"/>
    </source>
</evidence>
<dbReference type="InterPro" id="IPR001179">
    <property type="entry name" value="PPIase_FKBP_dom"/>
</dbReference>
<dbReference type="Gene3D" id="3.10.50.40">
    <property type="match status" value="2"/>
</dbReference>
<dbReference type="AlphaFoldDB" id="A0A7E4UL33"/>
<dbReference type="Pfam" id="PF00254">
    <property type="entry name" value="FKBP_C"/>
    <property type="match status" value="2"/>
</dbReference>
<dbReference type="PANTHER" id="PTHR46046">
    <property type="entry name" value="PEPTIDYLPROLYL ISOMERASE"/>
    <property type="match status" value="1"/>
</dbReference>
<dbReference type="WBParaSite" id="Pan_g10027.t1">
    <property type="protein sequence ID" value="Pan_g10027.t1"/>
    <property type="gene ID" value="Pan_g10027"/>
</dbReference>
<dbReference type="Proteomes" id="UP000492821">
    <property type="component" value="Unassembled WGS sequence"/>
</dbReference>
<dbReference type="PROSITE" id="PS50059">
    <property type="entry name" value="FKBP_PPIASE"/>
    <property type="match status" value="2"/>
</dbReference>
<keyword evidence="4 6" id="KW-0697">Rotamase</keyword>
<keyword evidence="8" id="KW-0732">Signal</keyword>
<dbReference type="InterPro" id="IPR046357">
    <property type="entry name" value="PPIase_dom_sf"/>
</dbReference>
<dbReference type="FunFam" id="3.10.50.40:FF:000006">
    <property type="entry name" value="Peptidyl-prolyl cis-trans isomerase"/>
    <property type="match status" value="1"/>
</dbReference>
<keyword evidence="10" id="KW-1185">Reference proteome</keyword>
<evidence type="ECO:0000256" key="5">
    <source>
        <dbReference type="ARBA" id="ARBA00023235"/>
    </source>
</evidence>
<evidence type="ECO:0000256" key="6">
    <source>
        <dbReference type="PROSITE-ProRule" id="PRU00277"/>
    </source>
</evidence>
<comment type="catalytic activity">
    <reaction evidence="1 6">
        <text>[protein]-peptidylproline (omega=180) = [protein]-peptidylproline (omega=0)</text>
        <dbReference type="Rhea" id="RHEA:16237"/>
        <dbReference type="Rhea" id="RHEA-COMP:10747"/>
        <dbReference type="Rhea" id="RHEA-COMP:10748"/>
        <dbReference type="ChEBI" id="CHEBI:83833"/>
        <dbReference type="ChEBI" id="CHEBI:83834"/>
        <dbReference type="EC" id="5.2.1.8"/>
    </reaction>
</comment>
<accession>A0A7E4UL33</accession>
<reference evidence="11" key="2">
    <citation type="submission" date="2020-10" db="UniProtKB">
        <authorList>
            <consortium name="WormBaseParasite"/>
        </authorList>
    </citation>
    <scope>IDENTIFICATION</scope>
</reference>
<dbReference type="PANTHER" id="PTHR46046:SF5">
    <property type="entry name" value="PEPTIDYLPROLYL ISOMERASE"/>
    <property type="match status" value="1"/>
</dbReference>
<feature type="compositionally biased region" description="Basic and acidic residues" evidence="7">
    <location>
        <begin position="272"/>
        <end position="282"/>
    </location>
</feature>
<dbReference type="SUPFAM" id="SSF54534">
    <property type="entry name" value="FKBP-like"/>
    <property type="match status" value="2"/>
</dbReference>
<protein>
    <recommendedName>
        <fullName evidence="2 6">peptidylprolyl isomerase</fullName>
        <ecNumber evidence="2 6">5.2.1.8</ecNumber>
    </recommendedName>
</protein>
<evidence type="ECO:0000313" key="11">
    <source>
        <dbReference type="WBParaSite" id="Pan_g10027.t1"/>
    </source>
</evidence>
<keyword evidence="3" id="KW-0677">Repeat</keyword>
<dbReference type="InterPro" id="IPR051989">
    <property type="entry name" value="FKBP-like_isomerase"/>
</dbReference>
<sequence>MRVFLAITVLAVVAYGQRQGDERSWTDEDGVEVEIIKAVGASKCKIKTDAGDEVYQFFKLTDSTGKVIGSNFGKKPFVFTLGRAQAMRAMDSAMRDMCEGEQRRIVIPPEAVDDDERPRGVAEGETMYYFVELQKIFRSVPGDRWVEDDGLVIEITHSIPEDECRAAEVGDTIAQQYTVYLETGAFVDSSYSRGKPFVFKLGQGQVIEGMDRAMVGMCEGERRKLVIPPSAGYGEKGRLPAIPGNSYLHFDIELTKLTKAEPELTAEEIDRDETLPEGKEEL</sequence>
<evidence type="ECO:0000256" key="4">
    <source>
        <dbReference type="ARBA" id="ARBA00023110"/>
    </source>
</evidence>
<evidence type="ECO:0000259" key="9">
    <source>
        <dbReference type="PROSITE" id="PS50059"/>
    </source>
</evidence>
<evidence type="ECO:0000313" key="10">
    <source>
        <dbReference type="Proteomes" id="UP000492821"/>
    </source>
</evidence>